<keyword evidence="2" id="KW-1185">Reference proteome</keyword>
<accession>A0ABU4D8I4</accession>
<gene>
    <name evidence="1" type="ORF">R3P94_01570</name>
</gene>
<reference evidence="1 2" key="1">
    <citation type="submission" date="2023-10" db="EMBL/GenBank/DDBJ databases">
        <title>Development of a sustainable strategy for remediation of hydrocarbon-contaminated territories based on the waste exchange concept.</title>
        <authorList>
            <person name="Krivoruchko A."/>
        </authorList>
    </citation>
    <scope>NUCLEOTIDE SEQUENCE [LARGE SCALE GENOMIC DNA]</scope>
    <source>
        <strain evidence="1 2">IEGM 1266</strain>
    </source>
</reference>
<name>A0ABU4D8I4_9ACTN</name>
<evidence type="ECO:0000313" key="1">
    <source>
        <dbReference type="EMBL" id="MDV6306044.1"/>
    </source>
</evidence>
<organism evidence="1 2">
    <name type="scientific">Gordonia amicalis</name>
    <dbReference type="NCBI Taxonomy" id="89053"/>
    <lineage>
        <taxon>Bacteria</taxon>
        <taxon>Bacillati</taxon>
        <taxon>Actinomycetota</taxon>
        <taxon>Actinomycetes</taxon>
        <taxon>Mycobacteriales</taxon>
        <taxon>Gordoniaceae</taxon>
        <taxon>Gordonia</taxon>
    </lineage>
</organism>
<dbReference type="RefSeq" id="WP_096273893.1">
    <property type="nucleotide sequence ID" value="NZ_JAWLKI010000001.1"/>
</dbReference>
<protein>
    <submittedName>
        <fullName evidence="1">Uncharacterized protein</fullName>
    </submittedName>
</protein>
<proteinExistence type="predicted"/>
<dbReference type="EMBL" id="JAWLKI010000001">
    <property type="protein sequence ID" value="MDV6306044.1"/>
    <property type="molecule type" value="Genomic_DNA"/>
</dbReference>
<dbReference type="Proteomes" id="UP001185779">
    <property type="component" value="Unassembled WGS sequence"/>
</dbReference>
<comment type="caution">
    <text evidence="1">The sequence shown here is derived from an EMBL/GenBank/DDBJ whole genome shotgun (WGS) entry which is preliminary data.</text>
</comment>
<sequence>MTVTTLSAPETLIRHAWDLYEQEPTGPYAEPLRTAVWELEEAVDHGSDDLPRLGREVVQALTLATGDEVDELLTPMPGVAAWLGL</sequence>
<evidence type="ECO:0000313" key="2">
    <source>
        <dbReference type="Proteomes" id="UP001185779"/>
    </source>
</evidence>